<keyword evidence="4" id="KW-0788">Thiol protease</keyword>
<dbReference type="InterPro" id="IPR003653">
    <property type="entry name" value="Peptidase_C48_C"/>
</dbReference>
<dbReference type="GO" id="GO:0006508">
    <property type="term" value="P:proteolysis"/>
    <property type="evidence" value="ECO:0007669"/>
    <property type="project" value="UniProtKB-KW"/>
</dbReference>
<evidence type="ECO:0000256" key="2">
    <source>
        <dbReference type="ARBA" id="ARBA00022670"/>
    </source>
</evidence>
<sequence>MRRSNQDFMVPDKSVCIGDVKTVFQYRSWLNNEAISSYMQLIGERDPIKVYAFNTYFYSLLSTCGYDAVESWEFPKDLFDYDRVLIPVHEKFHWSLVCVHFNEKSIKYYDSLKRTNMRCVKLVLDYLTMASWKRTRNEFNSDEWQLFHAEDCPKQFNSDDCGVFTCINAEYLARGVKLNFSQSDIRKFRHRICYEILTNRLLFSLDDSQPRSHG</sequence>
<dbReference type="SUPFAM" id="SSF54001">
    <property type="entry name" value="Cysteine proteinases"/>
    <property type="match status" value="1"/>
</dbReference>
<accession>A0A2S2PWN3</accession>
<organism evidence="6">
    <name type="scientific">Sipha flava</name>
    <name type="common">yellow sugarcane aphid</name>
    <dbReference type="NCBI Taxonomy" id="143950"/>
    <lineage>
        <taxon>Eukaryota</taxon>
        <taxon>Metazoa</taxon>
        <taxon>Ecdysozoa</taxon>
        <taxon>Arthropoda</taxon>
        <taxon>Hexapoda</taxon>
        <taxon>Insecta</taxon>
        <taxon>Pterygota</taxon>
        <taxon>Neoptera</taxon>
        <taxon>Paraneoptera</taxon>
        <taxon>Hemiptera</taxon>
        <taxon>Sternorrhyncha</taxon>
        <taxon>Aphidomorpha</taxon>
        <taxon>Aphidoidea</taxon>
        <taxon>Aphididae</taxon>
        <taxon>Sipha</taxon>
    </lineage>
</organism>
<dbReference type="GO" id="GO:0016926">
    <property type="term" value="P:protein desumoylation"/>
    <property type="evidence" value="ECO:0007669"/>
    <property type="project" value="TreeGrafter"/>
</dbReference>
<gene>
    <name evidence="6" type="primary">Senp1_1</name>
    <name evidence="6" type="ORF">g.130562</name>
</gene>
<evidence type="ECO:0000256" key="1">
    <source>
        <dbReference type="ARBA" id="ARBA00005234"/>
    </source>
</evidence>
<dbReference type="Pfam" id="PF02902">
    <property type="entry name" value="Peptidase_C48"/>
    <property type="match status" value="1"/>
</dbReference>
<dbReference type="EMBL" id="GGMS01000735">
    <property type="protein sequence ID" value="MBY69938.1"/>
    <property type="molecule type" value="Transcribed_RNA"/>
</dbReference>
<dbReference type="PANTHER" id="PTHR12606">
    <property type="entry name" value="SENTRIN/SUMO-SPECIFIC PROTEASE"/>
    <property type="match status" value="1"/>
</dbReference>
<keyword evidence="3" id="KW-0378">Hydrolase</keyword>
<feature type="domain" description="Ubiquitin-like protease family profile" evidence="5">
    <location>
        <begin position="13"/>
        <end position="172"/>
    </location>
</feature>
<dbReference type="Gene3D" id="3.40.395.10">
    <property type="entry name" value="Adenoviral Proteinase, Chain A"/>
    <property type="match status" value="1"/>
</dbReference>
<evidence type="ECO:0000256" key="4">
    <source>
        <dbReference type="ARBA" id="ARBA00022807"/>
    </source>
</evidence>
<evidence type="ECO:0000313" key="6">
    <source>
        <dbReference type="EMBL" id="MBY69938.1"/>
    </source>
</evidence>
<dbReference type="PANTHER" id="PTHR12606:SF141">
    <property type="entry name" value="GH15225P-RELATED"/>
    <property type="match status" value="1"/>
</dbReference>
<proteinExistence type="inferred from homology"/>
<dbReference type="InterPro" id="IPR038765">
    <property type="entry name" value="Papain-like_cys_pep_sf"/>
</dbReference>
<keyword evidence="2 6" id="KW-0645">Protease</keyword>
<protein>
    <submittedName>
        <fullName evidence="6">Sentrin-specific protease 1</fullName>
    </submittedName>
</protein>
<dbReference type="AlphaFoldDB" id="A0A2S2PWN3"/>
<name>A0A2S2PWN3_9HEMI</name>
<dbReference type="GO" id="GO:0005634">
    <property type="term" value="C:nucleus"/>
    <property type="evidence" value="ECO:0007669"/>
    <property type="project" value="TreeGrafter"/>
</dbReference>
<dbReference type="OrthoDB" id="1939479at2759"/>
<evidence type="ECO:0000259" key="5">
    <source>
        <dbReference type="PROSITE" id="PS50600"/>
    </source>
</evidence>
<evidence type="ECO:0000256" key="3">
    <source>
        <dbReference type="ARBA" id="ARBA00022801"/>
    </source>
</evidence>
<comment type="similarity">
    <text evidence="1">Belongs to the peptidase C48 family.</text>
</comment>
<dbReference type="GO" id="GO:0016929">
    <property type="term" value="F:deSUMOylase activity"/>
    <property type="evidence" value="ECO:0007669"/>
    <property type="project" value="TreeGrafter"/>
</dbReference>
<dbReference type="PROSITE" id="PS50600">
    <property type="entry name" value="ULP_PROTEASE"/>
    <property type="match status" value="1"/>
</dbReference>
<reference evidence="6" key="1">
    <citation type="submission" date="2018-04" db="EMBL/GenBank/DDBJ databases">
        <title>Transcriptome assembly of Sipha flava.</title>
        <authorList>
            <person name="Scully E.D."/>
            <person name="Geib S.M."/>
            <person name="Palmer N.A."/>
            <person name="Koch K."/>
            <person name="Bradshaw J."/>
            <person name="Heng-Moss T."/>
            <person name="Sarath G."/>
        </authorList>
    </citation>
    <scope>NUCLEOTIDE SEQUENCE</scope>
</reference>